<dbReference type="EMBL" id="LWCS01000027">
    <property type="protein sequence ID" value="OAN37460.1"/>
    <property type="molecule type" value="Genomic_DNA"/>
</dbReference>
<evidence type="ECO:0000313" key="2">
    <source>
        <dbReference type="Proteomes" id="UP000078396"/>
    </source>
</evidence>
<evidence type="ECO:0000313" key="1">
    <source>
        <dbReference type="EMBL" id="OAN37460.1"/>
    </source>
</evidence>
<dbReference type="AlphaFoldDB" id="A0A178LVU1"/>
<organism evidence="1 2">
    <name type="scientific">Mycolicibacterium iranicum</name>
    <name type="common">Mycobacterium iranicum</name>
    <dbReference type="NCBI Taxonomy" id="912594"/>
    <lineage>
        <taxon>Bacteria</taxon>
        <taxon>Bacillati</taxon>
        <taxon>Actinomycetota</taxon>
        <taxon>Actinomycetes</taxon>
        <taxon>Mycobacteriales</taxon>
        <taxon>Mycobacteriaceae</taxon>
        <taxon>Mycolicibacterium</taxon>
    </lineage>
</organism>
<proteinExistence type="predicted"/>
<reference evidence="1 2" key="1">
    <citation type="submission" date="2016-04" db="EMBL/GenBank/DDBJ databases">
        <title>Draft Genome Sequences of Staphylococcus capitis Strain H36, S. capitis Strain H65, S. cohnii Strain H62, S. hominis Strain H69, Mycobacterium iranicum Strain H39, Plantibacter sp. Strain H53, Pseudomonas oryzihabitans Strain H72, and Microbacterium sp. Strain H83, isolated from residential settings.</title>
        <authorList>
            <person name="Lymperopoulou D."/>
            <person name="Adams R.I."/>
            <person name="Lindow S."/>
            <person name="Coil D.A."/>
            <person name="Jospin G."/>
            <person name="Eisen J.A."/>
        </authorList>
    </citation>
    <scope>NUCLEOTIDE SEQUENCE [LARGE SCALE GENOMIC DNA]</scope>
    <source>
        <strain evidence="1 2">H39</strain>
    </source>
</reference>
<protein>
    <recommendedName>
        <fullName evidence="3">Hemophore-related protein</fullName>
    </recommendedName>
</protein>
<dbReference type="InterPro" id="IPR032407">
    <property type="entry name" value="MHB"/>
</dbReference>
<accession>A0A178LVU1</accession>
<sequence>MGYAPIAASQPGGPLIDTTCSYEQVDAALSVEAPRAAERLRNRPDAQAKAQALLALPVAERRAKVNEFLDRNPDVRRIIETRRDTPQGQDTVAKLQRVAQTCHNY</sequence>
<gene>
    <name evidence="1" type="ORF">A4X20_22220</name>
</gene>
<dbReference type="Proteomes" id="UP000078396">
    <property type="component" value="Unassembled WGS sequence"/>
</dbReference>
<comment type="caution">
    <text evidence="1">The sequence shown here is derived from an EMBL/GenBank/DDBJ whole genome shotgun (WGS) entry which is preliminary data.</text>
</comment>
<evidence type="ECO:0008006" key="3">
    <source>
        <dbReference type="Google" id="ProtNLM"/>
    </source>
</evidence>
<name>A0A178LVU1_MYCIR</name>
<dbReference type="GO" id="GO:0020037">
    <property type="term" value="F:heme binding"/>
    <property type="evidence" value="ECO:0007669"/>
    <property type="project" value="InterPro"/>
</dbReference>
<dbReference type="NCBIfam" id="TIGR04529">
    <property type="entry name" value="MTB_hemophore"/>
    <property type="match status" value="1"/>
</dbReference>